<evidence type="ECO:0000313" key="1">
    <source>
        <dbReference type="EMBL" id="KAL2786456.1"/>
    </source>
</evidence>
<gene>
    <name evidence="1" type="ORF">BJX66DRAFT_312731</name>
</gene>
<protein>
    <recommendedName>
        <fullName evidence="3">Protein kinase domain-containing protein</fullName>
    </recommendedName>
</protein>
<dbReference type="Proteomes" id="UP001610563">
    <property type="component" value="Unassembled WGS sequence"/>
</dbReference>
<evidence type="ECO:0008006" key="3">
    <source>
        <dbReference type="Google" id="ProtNLM"/>
    </source>
</evidence>
<dbReference type="SUPFAM" id="SSF56112">
    <property type="entry name" value="Protein kinase-like (PK-like)"/>
    <property type="match status" value="1"/>
</dbReference>
<sequence>MPPLVTGEGRYRKSPDLLRSVQTDLFALGCLMYEIMLDQRPYEEIDDEDWEVIAVNYERGGFPSVRGVKYGDVIYRCWTSQYTTAQQSLDIEGVRCDDHDTEHAGSSTVSSLDNQVHFFLPLSALRKSPFGDLDS</sequence>
<accession>A0ABR4FT66</accession>
<evidence type="ECO:0000313" key="2">
    <source>
        <dbReference type="Proteomes" id="UP001610563"/>
    </source>
</evidence>
<proteinExistence type="predicted"/>
<name>A0ABR4FT66_9EURO</name>
<organism evidence="1 2">
    <name type="scientific">Aspergillus keveii</name>
    <dbReference type="NCBI Taxonomy" id="714993"/>
    <lineage>
        <taxon>Eukaryota</taxon>
        <taxon>Fungi</taxon>
        <taxon>Dikarya</taxon>
        <taxon>Ascomycota</taxon>
        <taxon>Pezizomycotina</taxon>
        <taxon>Eurotiomycetes</taxon>
        <taxon>Eurotiomycetidae</taxon>
        <taxon>Eurotiales</taxon>
        <taxon>Aspergillaceae</taxon>
        <taxon>Aspergillus</taxon>
        <taxon>Aspergillus subgen. Nidulantes</taxon>
    </lineage>
</organism>
<keyword evidence="2" id="KW-1185">Reference proteome</keyword>
<dbReference type="EMBL" id="JBFTWV010000117">
    <property type="protein sequence ID" value="KAL2786456.1"/>
    <property type="molecule type" value="Genomic_DNA"/>
</dbReference>
<dbReference type="Gene3D" id="1.10.510.10">
    <property type="entry name" value="Transferase(Phosphotransferase) domain 1"/>
    <property type="match status" value="1"/>
</dbReference>
<dbReference type="InterPro" id="IPR011009">
    <property type="entry name" value="Kinase-like_dom_sf"/>
</dbReference>
<comment type="caution">
    <text evidence="1">The sequence shown here is derived from an EMBL/GenBank/DDBJ whole genome shotgun (WGS) entry which is preliminary data.</text>
</comment>
<reference evidence="1 2" key="1">
    <citation type="submission" date="2024-07" db="EMBL/GenBank/DDBJ databases">
        <title>Section-level genome sequencing and comparative genomics of Aspergillus sections Usti and Cavernicolus.</title>
        <authorList>
            <consortium name="Lawrence Berkeley National Laboratory"/>
            <person name="Nybo J.L."/>
            <person name="Vesth T.C."/>
            <person name="Theobald S."/>
            <person name="Frisvad J.C."/>
            <person name="Larsen T.O."/>
            <person name="Kjaerboelling I."/>
            <person name="Rothschild-Mancinelli K."/>
            <person name="Lyhne E.K."/>
            <person name="Kogle M.E."/>
            <person name="Barry K."/>
            <person name="Clum A."/>
            <person name="Na H."/>
            <person name="Ledsgaard L."/>
            <person name="Lin J."/>
            <person name="Lipzen A."/>
            <person name="Kuo A."/>
            <person name="Riley R."/>
            <person name="Mondo S."/>
            <person name="Labutti K."/>
            <person name="Haridas S."/>
            <person name="Pangalinan J."/>
            <person name="Salamov A.A."/>
            <person name="Simmons B.A."/>
            <person name="Magnuson J.K."/>
            <person name="Chen J."/>
            <person name="Drula E."/>
            <person name="Henrissat B."/>
            <person name="Wiebenga A."/>
            <person name="Lubbers R.J."/>
            <person name="Gomes A.C."/>
            <person name="Makela M.R."/>
            <person name="Stajich J."/>
            <person name="Grigoriev I.V."/>
            <person name="Mortensen U.H."/>
            <person name="De Vries R.P."/>
            <person name="Baker S.E."/>
            <person name="Andersen M.R."/>
        </authorList>
    </citation>
    <scope>NUCLEOTIDE SEQUENCE [LARGE SCALE GENOMIC DNA]</scope>
    <source>
        <strain evidence="1 2">CBS 209.92</strain>
    </source>
</reference>